<sequence>MKDVFINKDHVELFKILKFEGIASSGAEAKDMIAAGTVLVNGVIEKQKRKKMVSGDTIELKGEIFRLKLSAN</sequence>
<dbReference type="CDD" id="cd00165">
    <property type="entry name" value="S4"/>
    <property type="match status" value="1"/>
</dbReference>
<dbReference type="RefSeq" id="WP_058503715.1">
    <property type="nucleotide sequence ID" value="NZ_CAAAIF010000027.1"/>
</dbReference>
<dbReference type="EMBL" id="LNYO01000010">
    <property type="protein sequence ID" value="KTD37714.1"/>
    <property type="molecule type" value="Genomic_DNA"/>
</dbReference>
<gene>
    <name evidence="2" type="primary">ybcJ</name>
    <name evidence="2" type="ORF">Lnau_0645</name>
</gene>
<evidence type="ECO:0000313" key="2">
    <source>
        <dbReference type="EMBL" id="KTD37714.1"/>
    </source>
</evidence>
<evidence type="ECO:0000313" key="3">
    <source>
        <dbReference type="Proteomes" id="UP000054725"/>
    </source>
</evidence>
<dbReference type="OrthoDB" id="9802835at2"/>
<proteinExistence type="predicted"/>
<dbReference type="AlphaFoldDB" id="A0A0W0WZJ6"/>
<dbReference type="PATRIC" id="fig|45070.6.peg.689"/>
<dbReference type="InterPro" id="IPR036986">
    <property type="entry name" value="S4_RNA-bd_sf"/>
</dbReference>
<dbReference type="SUPFAM" id="SSF55174">
    <property type="entry name" value="Alpha-L RNA-binding motif"/>
    <property type="match status" value="1"/>
</dbReference>
<keyword evidence="3" id="KW-1185">Reference proteome</keyword>
<reference evidence="2 3" key="1">
    <citation type="submission" date="2015-11" db="EMBL/GenBank/DDBJ databases">
        <title>Genomic analysis of 38 Legionella species identifies large and diverse effector repertoires.</title>
        <authorList>
            <person name="Burstein D."/>
            <person name="Amaro F."/>
            <person name="Zusman T."/>
            <person name="Lifshitz Z."/>
            <person name="Cohen O."/>
            <person name="Gilbert J.A."/>
            <person name="Pupko T."/>
            <person name="Shuman H.A."/>
            <person name="Segal G."/>
        </authorList>
    </citation>
    <scope>NUCLEOTIDE SEQUENCE [LARGE SCALE GENOMIC DNA]</scope>
    <source>
        <strain evidence="2 3">ATCC 49506</strain>
    </source>
</reference>
<dbReference type="GO" id="GO:0003723">
    <property type="term" value="F:RNA binding"/>
    <property type="evidence" value="ECO:0007669"/>
    <property type="project" value="UniProtKB-KW"/>
</dbReference>
<dbReference type="STRING" id="45070.Lnau_0645"/>
<dbReference type="PROSITE" id="PS50889">
    <property type="entry name" value="S4"/>
    <property type="match status" value="1"/>
</dbReference>
<organism evidence="2 3">
    <name type="scientific">Legionella nautarum</name>
    <dbReference type="NCBI Taxonomy" id="45070"/>
    <lineage>
        <taxon>Bacteria</taxon>
        <taxon>Pseudomonadati</taxon>
        <taxon>Pseudomonadota</taxon>
        <taxon>Gammaproteobacteria</taxon>
        <taxon>Legionellales</taxon>
        <taxon>Legionellaceae</taxon>
        <taxon>Legionella</taxon>
    </lineage>
</organism>
<dbReference type="Proteomes" id="UP000054725">
    <property type="component" value="Unassembled WGS sequence"/>
</dbReference>
<name>A0A0W0WZJ6_9GAMM</name>
<evidence type="ECO:0000256" key="1">
    <source>
        <dbReference type="PROSITE-ProRule" id="PRU00182"/>
    </source>
</evidence>
<dbReference type="Pfam" id="PF13275">
    <property type="entry name" value="S4_2"/>
    <property type="match status" value="1"/>
</dbReference>
<accession>A0A0W0WZJ6</accession>
<dbReference type="Gene3D" id="3.10.290.10">
    <property type="entry name" value="RNA-binding S4 domain"/>
    <property type="match status" value="1"/>
</dbReference>
<comment type="caution">
    <text evidence="2">The sequence shown here is derived from an EMBL/GenBank/DDBJ whole genome shotgun (WGS) entry which is preliminary data.</text>
</comment>
<protein>
    <submittedName>
        <fullName evidence="2">Putative RNA-binding protein</fullName>
    </submittedName>
</protein>
<keyword evidence="1" id="KW-0694">RNA-binding</keyword>